<dbReference type="InterPro" id="IPR018517">
    <property type="entry name" value="tRNA_hU_synthase_CS"/>
</dbReference>
<dbReference type="OrthoDB" id="10262250at2759"/>
<keyword evidence="3" id="KW-0288">FMN</keyword>
<sequence>MCVIVLFSSLHTLFACVDLSLQVKAMSFYRGKTILAPMVRVGNVGFRVFCAAQGADVVFTEEVVAAKLARCHREVRVYNDAAGPMIEFVAYELFKNQYKRSVVFTTPIRDVANQSGEGAPVVLQLGVSDEAVGVAAALLCCEDVDGIDVNMGCPKKFSVDNGMGAALMRETSKAASILFALDDALNAPDKLAARGRRVPLSFKIRLLETAEATAEMLISIMEKVGAHRVHAITLHARTVNQAAEDSPHYDRAAEAVRRLRSHPLFKEMCFVLNGSVRSREDGAVKMTQFGFDAVMIARHAMWDMSVFSRHVPSARGRSSLSSEDAEAPLASTSWMDLYRALLRTHAKYRTPFTYVKYHLTRSIPCIPAMKHLMTAVQQEATCYEDLAKIFALPLEEQESMRGVAAVEMVACVPNREVTLGVVSSTATNHNDAARSGRVPNEECAATPIAKKPRGE</sequence>
<feature type="signal peptide" evidence="7">
    <location>
        <begin position="1"/>
        <end position="25"/>
    </location>
</feature>
<dbReference type="InterPro" id="IPR035587">
    <property type="entry name" value="DUS-like_FMN-bd"/>
</dbReference>
<organism evidence="9 10">
    <name type="scientific">Trypanosoma cruzi marinkellei</name>
    <dbReference type="NCBI Taxonomy" id="85056"/>
    <lineage>
        <taxon>Eukaryota</taxon>
        <taxon>Discoba</taxon>
        <taxon>Euglenozoa</taxon>
        <taxon>Kinetoplastea</taxon>
        <taxon>Metakinetoplastina</taxon>
        <taxon>Trypanosomatida</taxon>
        <taxon>Trypanosomatidae</taxon>
        <taxon>Trypanosoma</taxon>
        <taxon>Schizotrypanum</taxon>
    </lineage>
</organism>
<keyword evidence="4" id="KW-0819">tRNA processing</keyword>
<evidence type="ECO:0000256" key="2">
    <source>
        <dbReference type="ARBA" id="ARBA00022630"/>
    </source>
</evidence>
<dbReference type="CDD" id="cd02801">
    <property type="entry name" value="DUS_like_FMN"/>
    <property type="match status" value="1"/>
</dbReference>
<comment type="cofactor">
    <cofactor evidence="1">
        <name>FMN</name>
        <dbReference type="ChEBI" id="CHEBI:58210"/>
    </cofactor>
</comment>
<feature type="chain" id="PRO_5003862097" evidence="7">
    <location>
        <begin position="26"/>
        <end position="455"/>
    </location>
</feature>
<dbReference type="PANTHER" id="PTHR45936">
    <property type="entry name" value="TRNA-DIHYDROURIDINE(20) SYNTHASE [NAD(P)+]-LIKE"/>
    <property type="match status" value="1"/>
</dbReference>
<protein>
    <submittedName>
        <fullName evidence="9">Dihydrouridine synthase, putative</fullName>
    </submittedName>
</protein>
<evidence type="ECO:0000256" key="4">
    <source>
        <dbReference type="ARBA" id="ARBA00022694"/>
    </source>
</evidence>
<keyword evidence="7" id="KW-0732">Signal</keyword>
<evidence type="ECO:0000256" key="3">
    <source>
        <dbReference type="ARBA" id="ARBA00022643"/>
    </source>
</evidence>
<evidence type="ECO:0000313" key="9">
    <source>
        <dbReference type="EMBL" id="EKF27777.1"/>
    </source>
</evidence>
<dbReference type="GO" id="GO:0017150">
    <property type="term" value="F:tRNA dihydrouridine synthase activity"/>
    <property type="evidence" value="ECO:0007669"/>
    <property type="project" value="InterPro"/>
</dbReference>
<evidence type="ECO:0000259" key="8">
    <source>
        <dbReference type="Pfam" id="PF01207"/>
    </source>
</evidence>
<evidence type="ECO:0000256" key="5">
    <source>
        <dbReference type="ARBA" id="ARBA00023002"/>
    </source>
</evidence>
<dbReference type="EMBL" id="AHKC01017391">
    <property type="protein sequence ID" value="EKF27777.1"/>
    <property type="molecule type" value="Genomic_DNA"/>
</dbReference>
<reference evidence="9 10" key="1">
    <citation type="journal article" date="2012" name="BMC Genomics">
        <title>Comparative genomic analysis of human infective Trypanosoma cruzi lineages with the bat-restricted subspecies T. cruzi marinkellei.</title>
        <authorList>
            <person name="Franzen O."/>
            <person name="Talavera-Lopez C."/>
            <person name="Ochaya S."/>
            <person name="Butler C.E."/>
            <person name="Messenger L.A."/>
            <person name="Lewis M.D."/>
            <person name="Llewellyn M.S."/>
            <person name="Marinkelle C.J."/>
            <person name="Tyler K.M."/>
            <person name="Miles M.A."/>
            <person name="Andersson B."/>
        </authorList>
    </citation>
    <scope>NUCLEOTIDE SEQUENCE [LARGE SCALE GENOMIC DNA]</scope>
    <source>
        <strain evidence="9 10">B7</strain>
    </source>
</reference>
<dbReference type="PANTHER" id="PTHR45936:SF1">
    <property type="entry name" value="TRNA-DIHYDROURIDINE(20) SYNTHASE [NAD(P)+]-LIKE"/>
    <property type="match status" value="1"/>
</dbReference>
<evidence type="ECO:0000256" key="1">
    <source>
        <dbReference type="ARBA" id="ARBA00001917"/>
    </source>
</evidence>
<dbReference type="PROSITE" id="PS01136">
    <property type="entry name" value="UPF0034"/>
    <property type="match status" value="1"/>
</dbReference>
<feature type="region of interest" description="Disordered" evidence="6">
    <location>
        <begin position="428"/>
        <end position="455"/>
    </location>
</feature>
<dbReference type="Proteomes" id="UP000007350">
    <property type="component" value="Unassembled WGS sequence"/>
</dbReference>
<keyword evidence="2" id="KW-0285">Flavoprotein</keyword>
<keyword evidence="10" id="KW-1185">Reference proteome</keyword>
<dbReference type="SUPFAM" id="SSF51395">
    <property type="entry name" value="FMN-linked oxidoreductases"/>
    <property type="match status" value="1"/>
</dbReference>
<keyword evidence="5" id="KW-0560">Oxidoreductase</keyword>
<evidence type="ECO:0000256" key="6">
    <source>
        <dbReference type="SAM" id="MobiDB-lite"/>
    </source>
</evidence>
<dbReference type="InterPro" id="IPR052582">
    <property type="entry name" value="tRNA-DUS-like"/>
</dbReference>
<dbReference type="GO" id="GO:0050660">
    <property type="term" value="F:flavin adenine dinucleotide binding"/>
    <property type="evidence" value="ECO:0007669"/>
    <property type="project" value="InterPro"/>
</dbReference>
<evidence type="ECO:0000256" key="7">
    <source>
        <dbReference type="SAM" id="SignalP"/>
    </source>
</evidence>
<dbReference type="AlphaFoldDB" id="K2NFJ0"/>
<dbReference type="InterPro" id="IPR013785">
    <property type="entry name" value="Aldolase_TIM"/>
</dbReference>
<gene>
    <name evidence="9" type="ORF">MOQ_008490</name>
</gene>
<evidence type="ECO:0000313" key="10">
    <source>
        <dbReference type="Proteomes" id="UP000007350"/>
    </source>
</evidence>
<dbReference type="Pfam" id="PF01207">
    <property type="entry name" value="Dus"/>
    <property type="match status" value="1"/>
</dbReference>
<proteinExistence type="predicted"/>
<feature type="domain" description="DUS-like FMN-binding" evidence="8">
    <location>
        <begin position="35"/>
        <end position="377"/>
    </location>
</feature>
<dbReference type="Gene3D" id="3.20.20.70">
    <property type="entry name" value="Aldolase class I"/>
    <property type="match status" value="1"/>
</dbReference>
<accession>K2NFJ0</accession>
<dbReference type="GO" id="GO:0005737">
    <property type="term" value="C:cytoplasm"/>
    <property type="evidence" value="ECO:0007669"/>
    <property type="project" value="TreeGrafter"/>
</dbReference>
<comment type="caution">
    <text evidence="9">The sequence shown here is derived from an EMBL/GenBank/DDBJ whole genome shotgun (WGS) entry which is preliminary data.</text>
</comment>
<name>K2NFJ0_TRYCR</name>